<evidence type="ECO:0000313" key="5">
    <source>
        <dbReference type="Proteomes" id="UP000095287"/>
    </source>
</evidence>
<feature type="region of interest" description="Disordered" evidence="3">
    <location>
        <begin position="183"/>
        <end position="221"/>
    </location>
</feature>
<dbReference type="PANTHER" id="PTHR14309">
    <property type="entry name" value="EXPRESSED PROTEIN"/>
    <property type="match status" value="1"/>
</dbReference>
<dbReference type="Proteomes" id="UP000095287">
    <property type="component" value="Unplaced"/>
</dbReference>
<dbReference type="Pfam" id="PF00169">
    <property type="entry name" value="PH"/>
    <property type="match status" value="1"/>
</dbReference>
<dbReference type="SMART" id="SM00233">
    <property type="entry name" value="PH"/>
    <property type="match status" value="1"/>
</dbReference>
<dbReference type="GO" id="GO:0016020">
    <property type="term" value="C:membrane"/>
    <property type="evidence" value="ECO:0007669"/>
    <property type="project" value="UniProtKB-SubCell"/>
</dbReference>
<name>A0A1I7YSJ3_9BILA</name>
<dbReference type="PROSITE" id="PS50003">
    <property type="entry name" value="PH_DOMAIN"/>
    <property type="match status" value="1"/>
</dbReference>
<dbReference type="WBParaSite" id="L893_g19399.t1">
    <property type="protein sequence ID" value="L893_g19399.t1"/>
    <property type="gene ID" value="L893_g19399"/>
</dbReference>
<reference evidence="6" key="1">
    <citation type="submission" date="2016-11" db="UniProtKB">
        <authorList>
            <consortium name="WormBaseParasite"/>
        </authorList>
    </citation>
    <scope>IDENTIFICATION</scope>
</reference>
<accession>A0A1I7YSJ3</accession>
<evidence type="ECO:0000256" key="3">
    <source>
        <dbReference type="SAM" id="MobiDB-lite"/>
    </source>
</evidence>
<comment type="subcellular location">
    <subcellularLocation>
        <location evidence="1">Membrane</location>
    </subcellularLocation>
</comment>
<dbReference type="InterPro" id="IPR001849">
    <property type="entry name" value="PH_domain"/>
</dbReference>
<dbReference type="InterPro" id="IPR039680">
    <property type="entry name" value="PLEKHB1/2"/>
</dbReference>
<keyword evidence="5" id="KW-1185">Reference proteome</keyword>
<dbReference type="AlphaFoldDB" id="A0A1I7YSJ3"/>
<dbReference type="PANTHER" id="PTHR14309:SF12">
    <property type="entry name" value="PH DOMAIN-CONTAINING PROTEIN"/>
    <property type="match status" value="1"/>
</dbReference>
<evidence type="ECO:0000256" key="1">
    <source>
        <dbReference type="ARBA" id="ARBA00004370"/>
    </source>
</evidence>
<keyword evidence="2" id="KW-0472">Membrane</keyword>
<dbReference type="SUPFAM" id="SSF50729">
    <property type="entry name" value="PH domain-like"/>
    <property type="match status" value="1"/>
</dbReference>
<dbReference type="GO" id="GO:0045595">
    <property type="term" value="P:regulation of cell differentiation"/>
    <property type="evidence" value="ECO:0007669"/>
    <property type="project" value="TreeGrafter"/>
</dbReference>
<evidence type="ECO:0000259" key="4">
    <source>
        <dbReference type="PROSITE" id="PS50003"/>
    </source>
</evidence>
<organism evidence="5 6">
    <name type="scientific">Steinernema glaseri</name>
    <dbReference type="NCBI Taxonomy" id="37863"/>
    <lineage>
        <taxon>Eukaryota</taxon>
        <taxon>Metazoa</taxon>
        <taxon>Ecdysozoa</taxon>
        <taxon>Nematoda</taxon>
        <taxon>Chromadorea</taxon>
        <taxon>Rhabditida</taxon>
        <taxon>Tylenchina</taxon>
        <taxon>Panagrolaimomorpha</taxon>
        <taxon>Strongyloidoidea</taxon>
        <taxon>Steinernematidae</taxon>
        <taxon>Steinernema</taxon>
    </lineage>
</organism>
<evidence type="ECO:0000313" key="6">
    <source>
        <dbReference type="WBParaSite" id="L893_g19399.t1"/>
    </source>
</evidence>
<dbReference type="InterPro" id="IPR011993">
    <property type="entry name" value="PH-like_dom_sf"/>
</dbReference>
<evidence type="ECO:0000256" key="2">
    <source>
        <dbReference type="ARBA" id="ARBA00023136"/>
    </source>
</evidence>
<sequence length="281" mass="30965">MRVAAMNGGHIKEGSVKRYHKSLLRNKWKNSHVVLRYDSCLMWYDMRGDSQPAGFVMLKDVVPYIRASKMTEQMPANLPKIPNGYSKDHLMAVGVDHRDDKIHWFLFSSKTELEAWFSEILNTLTNTANASSVHLKPLKVSPPVGYQSSNEYHPPVLYPPEAVPMQLLQPVPQPYAQQLPAYTPTQPQAERHSYSTDMQSQPSSSSGSRSNNDRNGRRKAAGGGLLAGVLTAAISTVFDGIMSSEGDPGVGQSNGGTYVSDNDTIIVTNNYCVLPEPDSEP</sequence>
<dbReference type="Gene3D" id="2.30.29.30">
    <property type="entry name" value="Pleckstrin-homology domain (PH domain)/Phosphotyrosine-binding domain (PTB)"/>
    <property type="match status" value="1"/>
</dbReference>
<proteinExistence type="predicted"/>
<protein>
    <submittedName>
        <fullName evidence="6">PH domain-containing protein</fullName>
    </submittedName>
</protein>
<feature type="domain" description="PH" evidence="4">
    <location>
        <begin position="9"/>
        <end position="125"/>
    </location>
</feature>